<dbReference type="PANTHER" id="PTHR42852">
    <property type="entry name" value="THIOL:DISULFIDE INTERCHANGE PROTEIN DSBE"/>
    <property type="match status" value="1"/>
</dbReference>
<comment type="caution">
    <text evidence="3">The sequence shown here is derived from an EMBL/GenBank/DDBJ whole genome shotgun (WGS) entry which is preliminary data.</text>
</comment>
<keyword evidence="4" id="KW-1185">Reference proteome</keyword>
<evidence type="ECO:0000313" key="3">
    <source>
        <dbReference type="EMBL" id="RIH87868.1"/>
    </source>
</evidence>
<dbReference type="Pfam" id="PF08534">
    <property type="entry name" value="Redoxin"/>
    <property type="match status" value="1"/>
</dbReference>
<protein>
    <submittedName>
        <fullName evidence="3">Thiol-disulfide oxidoreductase ResA</fullName>
    </submittedName>
</protein>
<dbReference type="RefSeq" id="WP_182482688.1">
    <property type="nucleotide sequence ID" value="NZ_QWLA01000015.1"/>
</dbReference>
<organism evidence="3 4">
    <name type="scientific">Calidithermus roseus</name>
    <dbReference type="NCBI Taxonomy" id="1644118"/>
    <lineage>
        <taxon>Bacteria</taxon>
        <taxon>Thermotogati</taxon>
        <taxon>Deinococcota</taxon>
        <taxon>Deinococci</taxon>
        <taxon>Thermales</taxon>
        <taxon>Thermaceae</taxon>
        <taxon>Calidithermus</taxon>
    </lineage>
</organism>
<feature type="transmembrane region" description="Helical" evidence="1">
    <location>
        <begin position="6"/>
        <end position="26"/>
    </location>
</feature>
<gene>
    <name evidence="3" type="primary">resA_3</name>
    <name evidence="3" type="ORF">Mrose_01106</name>
</gene>
<evidence type="ECO:0000256" key="1">
    <source>
        <dbReference type="SAM" id="Phobius"/>
    </source>
</evidence>
<dbReference type="CDD" id="cd02966">
    <property type="entry name" value="TlpA_like_family"/>
    <property type="match status" value="1"/>
</dbReference>
<proteinExistence type="predicted"/>
<dbReference type="EMBL" id="QWLA01000015">
    <property type="protein sequence ID" value="RIH87868.1"/>
    <property type="molecule type" value="Genomic_DNA"/>
</dbReference>
<dbReference type="AlphaFoldDB" id="A0A399EV03"/>
<dbReference type="GO" id="GO:0016491">
    <property type="term" value="F:oxidoreductase activity"/>
    <property type="evidence" value="ECO:0007669"/>
    <property type="project" value="InterPro"/>
</dbReference>
<dbReference type="Gene3D" id="3.40.30.10">
    <property type="entry name" value="Glutaredoxin"/>
    <property type="match status" value="1"/>
</dbReference>
<name>A0A399EV03_9DEIN</name>
<sequence length="165" mass="18461">MSTTRSWIQWTVAAAVLLAVGLGLFLRNPNQGSGVRLEGQVQDSSGERLDLARFRGQPVVVNAWATWCGPCRRELPLLLEQARAQSKVRFVFLNQGEGPEAVRAYLEEARLDMPEPYFDPSSEVIQRWGAQGLPTTYFFDATGKLVAKHIGELNKKQLLDYLSLL</sequence>
<keyword evidence="1" id="KW-1133">Transmembrane helix</keyword>
<dbReference type="PANTHER" id="PTHR42852:SF18">
    <property type="entry name" value="CHROMOSOME UNDETERMINED SCAFFOLD_47, WHOLE GENOME SHOTGUN SEQUENCE"/>
    <property type="match status" value="1"/>
</dbReference>
<evidence type="ECO:0000313" key="4">
    <source>
        <dbReference type="Proteomes" id="UP000265341"/>
    </source>
</evidence>
<dbReference type="PROSITE" id="PS51352">
    <property type="entry name" value="THIOREDOXIN_2"/>
    <property type="match status" value="1"/>
</dbReference>
<accession>A0A399EV03</accession>
<dbReference type="SUPFAM" id="SSF52833">
    <property type="entry name" value="Thioredoxin-like"/>
    <property type="match status" value="1"/>
</dbReference>
<dbReference type="InterPro" id="IPR013766">
    <property type="entry name" value="Thioredoxin_domain"/>
</dbReference>
<dbReference type="InterPro" id="IPR013740">
    <property type="entry name" value="Redoxin"/>
</dbReference>
<feature type="domain" description="Thioredoxin" evidence="2">
    <location>
        <begin position="22"/>
        <end position="165"/>
    </location>
</feature>
<evidence type="ECO:0000259" key="2">
    <source>
        <dbReference type="PROSITE" id="PS51352"/>
    </source>
</evidence>
<reference evidence="3 4" key="1">
    <citation type="submission" date="2018-08" db="EMBL/GenBank/DDBJ databases">
        <title>Meiothermus roseus NBRC 110900 genome sequencing project.</title>
        <authorList>
            <person name="Da Costa M.S."/>
            <person name="Albuquerque L."/>
            <person name="Raposo P."/>
            <person name="Froufe H.J.C."/>
            <person name="Barroso C.S."/>
            <person name="Egas C."/>
        </authorList>
    </citation>
    <scope>NUCLEOTIDE SEQUENCE [LARGE SCALE GENOMIC DNA]</scope>
    <source>
        <strain evidence="3 4">NBRC 110900</strain>
    </source>
</reference>
<keyword evidence="1" id="KW-0812">Transmembrane</keyword>
<dbReference type="InterPro" id="IPR050553">
    <property type="entry name" value="Thioredoxin_ResA/DsbE_sf"/>
</dbReference>
<keyword evidence="1" id="KW-0472">Membrane</keyword>
<dbReference type="InterPro" id="IPR036249">
    <property type="entry name" value="Thioredoxin-like_sf"/>
</dbReference>
<dbReference type="Proteomes" id="UP000265341">
    <property type="component" value="Unassembled WGS sequence"/>
</dbReference>